<dbReference type="Pfam" id="PF09990">
    <property type="entry name" value="DUF2231"/>
    <property type="match status" value="1"/>
</dbReference>
<accession>A0A3N1GL42</accession>
<keyword evidence="5" id="KW-1133">Transmembrane helix</keyword>
<organism evidence="7 8">
    <name type="scientific">Couchioplanes caeruleus</name>
    <dbReference type="NCBI Taxonomy" id="56438"/>
    <lineage>
        <taxon>Bacteria</taxon>
        <taxon>Bacillati</taxon>
        <taxon>Actinomycetota</taxon>
        <taxon>Actinomycetes</taxon>
        <taxon>Micromonosporales</taxon>
        <taxon>Micromonosporaceae</taxon>
        <taxon>Couchioplanes</taxon>
    </lineage>
</organism>
<dbReference type="GO" id="GO:0004497">
    <property type="term" value="F:monooxygenase activity"/>
    <property type="evidence" value="ECO:0007669"/>
    <property type="project" value="UniProtKB-ARBA"/>
</dbReference>
<keyword evidence="5" id="KW-0812">Transmembrane</keyword>
<dbReference type="GO" id="GO:0051537">
    <property type="term" value="F:2 iron, 2 sulfur cluster binding"/>
    <property type="evidence" value="ECO:0007669"/>
    <property type="project" value="UniProtKB-KW"/>
</dbReference>
<dbReference type="AlphaFoldDB" id="A0A3N1GL42"/>
<feature type="domain" description="Rieske" evidence="6">
    <location>
        <begin position="182"/>
        <end position="281"/>
    </location>
</feature>
<dbReference type="SUPFAM" id="SSF50022">
    <property type="entry name" value="ISP domain"/>
    <property type="match status" value="1"/>
</dbReference>
<comment type="caution">
    <text evidence="7">The sequence shown here is derived from an EMBL/GenBank/DDBJ whole genome shotgun (WGS) entry which is preliminary data.</text>
</comment>
<gene>
    <name evidence="7" type="ORF">EDD30_3800</name>
</gene>
<dbReference type="PROSITE" id="PS51296">
    <property type="entry name" value="RIESKE"/>
    <property type="match status" value="1"/>
</dbReference>
<dbReference type="CDD" id="cd03467">
    <property type="entry name" value="Rieske"/>
    <property type="match status" value="1"/>
</dbReference>
<dbReference type="Pfam" id="PF00355">
    <property type="entry name" value="Rieske"/>
    <property type="match status" value="1"/>
</dbReference>
<dbReference type="RefSeq" id="WP_211277673.1">
    <property type="nucleotide sequence ID" value="NZ_RJKL01000001.1"/>
</dbReference>
<dbReference type="InterPro" id="IPR017941">
    <property type="entry name" value="Rieske_2Fe-2S"/>
</dbReference>
<keyword evidence="3" id="KW-0408">Iron</keyword>
<dbReference type="PANTHER" id="PTHR21496:SF23">
    <property type="entry name" value="3-PHENYLPROPIONATE_CINNAMIC ACID DIOXYGENASE FERREDOXIN SUBUNIT"/>
    <property type="match status" value="1"/>
</dbReference>
<evidence type="ECO:0000256" key="3">
    <source>
        <dbReference type="ARBA" id="ARBA00023004"/>
    </source>
</evidence>
<keyword evidence="5" id="KW-0472">Membrane</keyword>
<name>A0A3N1GL42_9ACTN</name>
<dbReference type="GO" id="GO:0016705">
    <property type="term" value="F:oxidoreductase activity, acting on paired donors, with incorporation or reduction of molecular oxygen"/>
    <property type="evidence" value="ECO:0007669"/>
    <property type="project" value="UniProtKB-ARBA"/>
</dbReference>
<evidence type="ECO:0000313" key="7">
    <source>
        <dbReference type="EMBL" id="ROP30919.1"/>
    </source>
</evidence>
<evidence type="ECO:0000259" key="6">
    <source>
        <dbReference type="PROSITE" id="PS51296"/>
    </source>
</evidence>
<feature type="transmembrane region" description="Helical" evidence="5">
    <location>
        <begin position="76"/>
        <end position="96"/>
    </location>
</feature>
<dbReference type="Proteomes" id="UP000271683">
    <property type="component" value="Unassembled WGS sequence"/>
</dbReference>
<evidence type="ECO:0000256" key="2">
    <source>
        <dbReference type="ARBA" id="ARBA00022723"/>
    </source>
</evidence>
<evidence type="ECO:0000256" key="4">
    <source>
        <dbReference type="ARBA" id="ARBA00023014"/>
    </source>
</evidence>
<keyword evidence="1" id="KW-0001">2Fe-2S</keyword>
<keyword evidence="4" id="KW-0411">Iron-sulfur</keyword>
<dbReference type="InterPro" id="IPR036922">
    <property type="entry name" value="Rieske_2Fe-2S_sf"/>
</dbReference>
<dbReference type="GO" id="GO:0046872">
    <property type="term" value="F:metal ion binding"/>
    <property type="evidence" value="ECO:0007669"/>
    <property type="project" value="UniProtKB-KW"/>
</dbReference>
<reference evidence="7 8" key="1">
    <citation type="submission" date="2018-11" db="EMBL/GenBank/DDBJ databases">
        <title>Sequencing the genomes of 1000 actinobacteria strains.</title>
        <authorList>
            <person name="Klenk H.-P."/>
        </authorList>
    </citation>
    <scope>NUCLEOTIDE SEQUENCE [LARGE SCALE GENOMIC DNA]</scope>
    <source>
        <strain evidence="7 8">DSM 43634</strain>
    </source>
</reference>
<proteinExistence type="predicted"/>
<dbReference type="EMBL" id="RJKL01000001">
    <property type="protein sequence ID" value="ROP30919.1"/>
    <property type="molecule type" value="Genomic_DNA"/>
</dbReference>
<feature type="transmembrane region" description="Helical" evidence="5">
    <location>
        <begin position="108"/>
        <end position="128"/>
    </location>
</feature>
<sequence>MVRQMISRLEKTTALDAVSDRLQSAVQAVARPKRLRDLLHGTWLGHPLHPVLVQVPVGAFMSAAVLDALPGQRKAATTLIAVGTAAAAPAIAAGWVDWSSLSRDQRRIGLIHATANAVALGLYAGSLVARSSGRWGRGRLLAYAGLSVAGGGAYLGGHLSYEQGAGMNVAAPEKLRLPADWAEVGEVASLPEGRPTVRTIDGVRVLLYRVGDDVTAMVEQCGHQGGPLGEGEIEGSGADACVVCPWHGSTFRLTDGVVQHGPAAGDQPTLRTRIRDGVLSIATP</sequence>
<feature type="transmembrane region" description="Helical" evidence="5">
    <location>
        <begin position="140"/>
        <end position="161"/>
    </location>
</feature>
<dbReference type="InterPro" id="IPR019251">
    <property type="entry name" value="DUF2231_TM"/>
</dbReference>
<evidence type="ECO:0000256" key="5">
    <source>
        <dbReference type="SAM" id="Phobius"/>
    </source>
</evidence>
<evidence type="ECO:0000256" key="1">
    <source>
        <dbReference type="ARBA" id="ARBA00022714"/>
    </source>
</evidence>
<evidence type="ECO:0000313" key="8">
    <source>
        <dbReference type="Proteomes" id="UP000271683"/>
    </source>
</evidence>
<dbReference type="Gene3D" id="2.102.10.10">
    <property type="entry name" value="Rieske [2Fe-2S] iron-sulphur domain"/>
    <property type="match status" value="1"/>
</dbReference>
<keyword evidence="2" id="KW-0479">Metal-binding</keyword>
<dbReference type="PANTHER" id="PTHR21496">
    <property type="entry name" value="FERREDOXIN-RELATED"/>
    <property type="match status" value="1"/>
</dbReference>
<protein>
    <submittedName>
        <fullName evidence="7">Nitrite reductase/ring-hydroxylating ferredoxin subunit</fullName>
    </submittedName>
</protein>